<evidence type="ECO:0000313" key="1">
    <source>
        <dbReference type="EMBL" id="QWS32609.1"/>
    </source>
</evidence>
<dbReference type="EMBL" id="CP076544">
    <property type="protein sequence ID" value="QWS32609.1"/>
    <property type="molecule type" value="Genomic_DNA"/>
</dbReference>
<sequence length="189" mass="21693">MDYRTATREERAAEFIAFATKLHEGRYDYTHVGRNYVNGDTKVIIICPEHGPFEQTPREHRRVRDTPWGPQRGQGCRDCKGFNASTEVRRERFVAKAVQVHGQRYDYSEVIYVDAKTDVTVVCTDHGAFSVRPDNHTYKHPAGCPDCALRGHRAAPRSRKVNEKGQWRNRPAGTTTGRKRPNRNRADAR</sequence>
<proteinExistence type="predicted"/>
<protein>
    <submittedName>
        <fullName evidence="1">Uncharacterized protein</fullName>
    </submittedName>
</protein>
<dbReference type="Proteomes" id="UP000681794">
    <property type="component" value="Chromosome"/>
</dbReference>
<evidence type="ECO:0000313" key="2">
    <source>
        <dbReference type="Proteomes" id="UP000681794"/>
    </source>
</evidence>
<name>A0ACD1E192_9MICO</name>
<organism evidence="1 2">
    <name type="scientific">Curtobacterium aetherium</name>
    <dbReference type="NCBI Taxonomy" id="2841594"/>
    <lineage>
        <taxon>Bacteria</taxon>
        <taxon>Bacillati</taxon>
        <taxon>Actinomycetota</taxon>
        <taxon>Actinomycetes</taxon>
        <taxon>Micrococcales</taxon>
        <taxon>Microbacteriaceae</taxon>
        <taxon>Curtobacterium</taxon>
    </lineage>
</organism>
<reference evidence="1" key="1">
    <citation type="submission" date="2021-06" db="EMBL/GenBank/DDBJ databases">
        <authorList>
            <person name="Ellington A.J."/>
            <person name="Bryan N.C."/>
            <person name="Christner B.C."/>
            <person name="Reisch C.R."/>
        </authorList>
    </citation>
    <scope>NUCLEOTIDE SEQUENCE</scope>
    <source>
        <strain evidence="1">L6-1</strain>
    </source>
</reference>
<accession>A0ACD1E192</accession>
<gene>
    <name evidence="1" type="ORF">KM842_09930</name>
</gene>
<keyword evidence="2" id="KW-1185">Reference proteome</keyword>